<evidence type="ECO:0000313" key="3">
    <source>
        <dbReference type="EMBL" id="SHE39152.1"/>
    </source>
</evidence>
<sequence>MKMKKISKMKNNCTSMWNRGHFDRKAQAALALAVSLWIAGGGVVVAGQITTVETDYTGEVNGNHSGDNWGDRTGDPNDNEVTVNAAVKVTGDVRGGYYFNKDGKVTNNIVTINGTVTKAVYGGESGHGYDVMGNQVTVTGTVGENVYGGRVRGGDGTATGNTATVNGGTINMNVYGGYSFRGDAEKNTVTIEGGEVEHVYGGHSDNGQATNNKVTISGGEVSGHVYGGHSDNGQATNNKVTISGGVVRGQVYGGETFGSMENATGNEVTINSGTVLLDVYGGDARFGGAAHNHVIIKGKVSGSVYGGRSSNPSDGGWNKVEILGGTVDSDVYGDFKNSCNNTVVLHDATVGGSVCGDAELHDDTGNTLILSGSSTVNDSVNNFETIEFDASKLTWNTTAPVLTSKWGFNNCGVLDVSGVQSIVGTNSGTMTLLKTEGGFNPPQKVAYTGASGKTEATLSAESPVTVQSTAKTAGADGVTIGYNSTHSVVRDDTNQAINYVVANSPVNNITLGTIAWNAGGTVFNGTGYDFATNAVVNANNLKFTNPENVTKNDTMTLLSSAAGLATGDSITHSQNFTKEVNGATLSATLSGNVTRETEGQIGYTAMGTALNGIDLTGWDCNTAAVPTGWTSALGNSSITAVSVDGSSVAPGNEQNILTSGTENFFNDNQITDALKYKEYGSSSDTCKGVTLTYSESKGVKASTDGKNLVYARSDKNVSNISFGGMEWGWDMDAKGGYDYTNANIDFSKFTFTNPDAVTGSTTLLKANNTLAEIAATEKKVSYAYSPVAGVTVNGTVNGSYKTTNANEVQYTATENKADKLTFGNVEWKDTGALMERPANITFAGAAVDTSNINFTNISELEANKEMTLVGNFGDTVGTITGTKYMVGSTLQGEGKASLEGSNLVFRTDTTAEKMEVQEQTHNTVMSEEVALEALGAGDDFIAAAEDGLGHASNVGADGIASFATMGGGSIRQETGSHVDTRTWNAIIALGHKNEKEKCSFEYGAFFEYGRGNYTTYNGDQRGDGSTYYTGGGLLAKWQKKDGIYVEGSLRAGNVHDDAKNVLRDAMGNSYSYETDASYWGVHVGVGKVIQLNESSELDVYGKFFHNHRNSVSFDAGGHYDLDAVNSDVLRLGTRYVMKREKWDFYGGLAYEQEFSGKAEGTADGRAIRGADTSGGSLRAELGAVLNPKKDGPITLDFNLSGFAGKKRGLTGGVAVTFNF</sequence>
<accession>A0A1M4T3P6</accession>
<evidence type="ECO:0000313" key="4">
    <source>
        <dbReference type="Proteomes" id="UP000184404"/>
    </source>
</evidence>
<dbReference type="Proteomes" id="UP000184404">
    <property type="component" value="Unassembled WGS sequence"/>
</dbReference>
<dbReference type="InterPro" id="IPR036709">
    <property type="entry name" value="Autotransporte_beta_dom_sf"/>
</dbReference>
<dbReference type="STRING" id="1123243.SAMN02745190_00357"/>
<dbReference type="InterPro" id="IPR005546">
    <property type="entry name" value="Autotransporte_beta"/>
</dbReference>
<gene>
    <name evidence="3" type="ORF">SAMN02745190_00357</name>
</gene>
<dbReference type="PROSITE" id="PS51208">
    <property type="entry name" value="AUTOTRANSPORTER"/>
    <property type="match status" value="1"/>
</dbReference>
<proteinExistence type="predicted"/>
<keyword evidence="4" id="KW-1185">Reference proteome</keyword>
<evidence type="ECO:0000259" key="2">
    <source>
        <dbReference type="PROSITE" id="PS51208"/>
    </source>
</evidence>
<feature type="region of interest" description="Disordered" evidence="1">
    <location>
        <begin position="58"/>
        <end position="78"/>
    </location>
</feature>
<dbReference type="AlphaFoldDB" id="A0A1M4T3P6"/>
<dbReference type="EMBL" id="FQUG01000002">
    <property type="protein sequence ID" value="SHE39152.1"/>
    <property type="molecule type" value="Genomic_DNA"/>
</dbReference>
<dbReference type="OrthoDB" id="1666947at2"/>
<evidence type="ECO:0000256" key="1">
    <source>
        <dbReference type="SAM" id="MobiDB-lite"/>
    </source>
</evidence>
<feature type="domain" description="Autotransporter" evidence="2">
    <location>
        <begin position="947"/>
        <end position="1219"/>
    </location>
</feature>
<organism evidence="3 4">
    <name type="scientific">Schwartzia succinivorans DSM 10502</name>
    <dbReference type="NCBI Taxonomy" id="1123243"/>
    <lineage>
        <taxon>Bacteria</taxon>
        <taxon>Bacillati</taxon>
        <taxon>Bacillota</taxon>
        <taxon>Negativicutes</taxon>
        <taxon>Selenomonadales</taxon>
        <taxon>Selenomonadaceae</taxon>
        <taxon>Schwartzia</taxon>
    </lineage>
</organism>
<protein>
    <recommendedName>
        <fullName evidence="2">Autotransporter domain-containing protein</fullName>
    </recommendedName>
</protein>
<dbReference type="Gene3D" id="2.40.128.130">
    <property type="entry name" value="Autotransporter beta-domain"/>
    <property type="match status" value="1"/>
</dbReference>
<name>A0A1M4T3P6_9FIRM</name>
<dbReference type="SUPFAM" id="SSF103515">
    <property type="entry name" value="Autotransporter"/>
    <property type="match status" value="1"/>
</dbReference>
<dbReference type="RefSeq" id="WP_072934458.1">
    <property type="nucleotide sequence ID" value="NZ_FQUG01000002.1"/>
</dbReference>
<reference evidence="3 4" key="1">
    <citation type="submission" date="2016-11" db="EMBL/GenBank/DDBJ databases">
        <authorList>
            <person name="Jaros S."/>
            <person name="Januszkiewicz K."/>
            <person name="Wedrychowicz H."/>
        </authorList>
    </citation>
    <scope>NUCLEOTIDE SEQUENCE [LARGE SCALE GENOMIC DNA]</scope>
    <source>
        <strain evidence="3 4">DSM 10502</strain>
    </source>
</reference>